<dbReference type="GO" id="GO:0005742">
    <property type="term" value="C:mitochondrial outer membrane translocase complex"/>
    <property type="evidence" value="ECO:0007669"/>
    <property type="project" value="InterPro"/>
</dbReference>
<keyword evidence="9 15" id="KW-0472">Membrane</keyword>
<protein>
    <recommendedName>
        <fullName evidence="11">Mitochondrial import receptor subunit TOM20</fullName>
    </recommendedName>
    <alternativeName>
        <fullName evidence="10">Mitochondrial 20 kDa outer membrane protein</fullName>
    </alternativeName>
    <alternativeName>
        <fullName evidence="12">Mitochondrial import receptor subunit tom20</fullName>
    </alternativeName>
    <alternativeName>
        <fullName evidence="13">Translocase of outer membrane 20 kDa subunit</fullName>
    </alternativeName>
</protein>
<dbReference type="PANTHER" id="PTHR12430:SF0">
    <property type="entry name" value="TRANSLOCASE OF OUTER MITOCHONDRIAL MEMBRANE 20"/>
    <property type="match status" value="1"/>
</dbReference>
<feature type="compositionally biased region" description="Basic and acidic residues" evidence="14">
    <location>
        <begin position="106"/>
        <end position="116"/>
    </location>
</feature>
<evidence type="ECO:0000256" key="15">
    <source>
        <dbReference type="SAM" id="Phobius"/>
    </source>
</evidence>
<dbReference type="InterPro" id="IPR023392">
    <property type="entry name" value="Tom20_dom_sf"/>
</dbReference>
<evidence type="ECO:0000256" key="7">
    <source>
        <dbReference type="ARBA" id="ARBA00022989"/>
    </source>
</evidence>
<dbReference type="FunFam" id="1.20.960.10:FF:000002">
    <property type="entry name" value="Mitochondrial import receptor subunit TOM20"/>
    <property type="match status" value="1"/>
</dbReference>
<dbReference type="Gene3D" id="1.20.960.10">
    <property type="entry name" value="Mitochondrial outer membrane translocase complex, subunit Tom20 domain"/>
    <property type="match status" value="1"/>
</dbReference>
<feature type="transmembrane region" description="Helical" evidence="15">
    <location>
        <begin position="62"/>
        <end position="81"/>
    </location>
</feature>
<evidence type="ECO:0000256" key="10">
    <source>
        <dbReference type="ARBA" id="ARBA00042705"/>
    </source>
</evidence>
<dbReference type="AlphaFoldDB" id="A0AAV9UBC3"/>
<gene>
    <name evidence="16" type="primary">TOM20</name>
    <name evidence="16" type="ORF">TWF696_001545</name>
</gene>
<dbReference type="GO" id="GO:0008320">
    <property type="term" value="F:protein transmembrane transporter activity"/>
    <property type="evidence" value="ECO:0007669"/>
    <property type="project" value="TreeGrafter"/>
</dbReference>
<evidence type="ECO:0000256" key="2">
    <source>
        <dbReference type="ARBA" id="ARBA00005792"/>
    </source>
</evidence>
<evidence type="ECO:0000256" key="6">
    <source>
        <dbReference type="ARBA" id="ARBA00022927"/>
    </source>
</evidence>
<evidence type="ECO:0000256" key="11">
    <source>
        <dbReference type="ARBA" id="ARBA00068548"/>
    </source>
</evidence>
<comment type="subcellular location">
    <subcellularLocation>
        <location evidence="1">Mitochondrion outer membrane</location>
        <topology evidence="1">Single-pass membrane protein</topology>
    </subcellularLocation>
</comment>
<dbReference type="GO" id="GO:0006886">
    <property type="term" value="P:intracellular protein transport"/>
    <property type="evidence" value="ECO:0007669"/>
    <property type="project" value="InterPro"/>
</dbReference>
<accession>A0AAV9UBC3</accession>
<evidence type="ECO:0000313" key="17">
    <source>
        <dbReference type="Proteomes" id="UP001375240"/>
    </source>
</evidence>
<comment type="similarity">
    <text evidence="2">Belongs to the Tom20 family.</text>
</comment>
<dbReference type="EMBL" id="JAVHNQ010000010">
    <property type="protein sequence ID" value="KAK6338074.1"/>
    <property type="molecule type" value="Genomic_DNA"/>
</dbReference>
<keyword evidence="16" id="KW-0675">Receptor</keyword>
<comment type="caution">
    <text evidence="16">The sequence shown here is derived from an EMBL/GenBank/DDBJ whole genome shotgun (WGS) entry which is preliminary data.</text>
</comment>
<dbReference type="Proteomes" id="UP001375240">
    <property type="component" value="Unassembled WGS sequence"/>
</dbReference>
<evidence type="ECO:0000256" key="13">
    <source>
        <dbReference type="ARBA" id="ARBA00080405"/>
    </source>
</evidence>
<keyword evidence="17" id="KW-1185">Reference proteome</keyword>
<dbReference type="PANTHER" id="PTHR12430">
    <property type="entry name" value="MITOCHONDRIAL IMPORT RECEPTOR SUBUNIT TOM20"/>
    <property type="match status" value="1"/>
</dbReference>
<dbReference type="GO" id="GO:0006605">
    <property type="term" value="P:protein targeting"/>
    <property type="evidence" value="ECO:0007669"/>
    <property type="project" value="InterPro"/>
</dbReference>
<dbReference type="GO" id="GO:0030943">
    <property type="term" value="F:mitochondrion targeting sequence binding"/>
    <property type="evidence" value="ECO:0007669"/>
    <property type="project" value="TreeGrafter"/>
</dbReference>
<evidence type="ECO:0000256" key="9">
    <source>
        <dbReference type="ARBA" id="ARBA00023136"/>
    </source>
</evidence>
<keyword evidence="3" id="KW-0813">Transport</keyword>
<evidence type="ECO:0000256" key="4">
    <source>
        <dbReference type="ARBA" id="ARBA00022692"/>
    </source>
</evidence>
<keyword evidence="6" id="KW-0653">Protein transport</keyword>
<evidence type="ECO:0000256" key="3">
    <source>
        <dbReference type="ARBA" id="ARBA00022448"/>
    </source>
</evidence>
<keyword evidence="7 15" id="KW-1133">Transmembrane helix</keyword>
<evidence type="ECO:0000256" key="14">
    <source>
        <dbReference type="SAM" id="MobiDB-lite"/>
    </source>
</evidence>
<dbReference type="PRINTS" id="PR00351">
    <property type="entry name" value="OM20RECEPTOR"/>
</dbReference>
<evidence type="ECO:0000256" key="12">
    <source>
        <dbReference type="ARBA" id="ARBA00073975"/>
    </source>
</evidence>
<proteinExistence type="inferred from homology"/>
<dbReference type="SUPFAM" id="SSF47157">
    <property type="entry name" value="Mitochondrial import receptor subunit Tom20"/>
    <property type="match status" value="1"/>
</dbReference>
<evidence type="ECO:0000256" key="5">
    <source>
        <dbReference type="ARBA" id="ARBA00022787"/>
    </source>
</evidence>
<evidence type="ECO:0000313" key="16">
    <source>
        <dbReference type="EMBL" id="KAK6338074.1"/>
    </source>
</evidence>
<dbReference type="InterPro" id="IPR002056">
    <property type="entry name" value="MAS20"/>
</dbReference>
<evidence type="ECO:0000256" key="8">
    <source>
        <dbReference type="ARBA" id="ARBA00023128"/>
    </source>
</evidence>
<keyword evidence="5" id="KW-1000">Mitochondrion outer membrane</keyword>
<dbReference type="Pfam" id="PF02064">
    <property type="entry name" value="MAS20"/>
    <property type="match status" value="1"/>
</dbReference>
<keyword evidence="4 15" id="KW-0812">Transmembrane</keyword>
<name>A0AAV9UBC3_9PEZI</name>
<organism evidence="16 17">
    <name type="scientific">Orbilia brochopaga</name>
    <dbReference type="NCBI Taxonomy" id="3140254"/>
    <lineage>
        <taxon>Eukaryota</taxon>
        <taxon>Fungi</taxon>
        <taxon>Dikarya</taxon>
        <taxon>Ascomycota</taxon>
        <taxon>Pezizomycotina</taxon>
        <taxon>Orbiliomycetes</taxon>
        <taxon>Orbiliales</taxon>
        <taxon>Orbiliaceae</taxon>
        <taxon>Orbilia</taxon>
    </lineage>
</organism>
<feature type="region of interest" description="Disordered" evidence="14">
    <location>
        <begin position="96"/>
        <end position="116"/>
    </location>
</feature>
<sequence length="216" mass="24037">MKRRLSPPFPFPSPARQNFLRDIDVNLKLAESTASPPIPHHPSLHSDGYHRSPVARMQTSQVITASAVTAVALTLAYALYFDHRRRHDPAFRRSLARERRKHAKAQKAEAEAETENKKARLRAAVAAANEEGYPTGVEEREAYFMNEVAMGEQLLQQGEGKAAEAALCFYKALRVYPDPPNLIQIYEKTVPKNVLDILGQAIALGDSNILGEPVIE</sequence>
<reference evidence="16 17" key="1">
    <citation type="submission" date="2019-10" db="EMBL/GenBank/DDBJ databases">
        <authorList>
            <person name="Palmer J.M."/>
        </authorList>
    </citation>
    <scope>NUCLEOTIDE SEQUENCE [LARGE SCALE GENOMIC DNA]</scope>
    <source>
        <strain evidence="16 17">TWF696</strain>
    </source>
</reference>
<dbReference type="GO" id="GO:0016031">
    <property type="term" value="P:tRNA import into mitochondrion"/>
    <property type="evidence" value="ECO:0007669"/>
    <property type="project" value="TreeGrafter"/>
</dbReference>
<dbReference type="GO" id="GO:0030150">
    <property type="term" value="P:protein import into mitochondrial matrix"/>
    <property type="evidence" value="ECO:0007669"/>
    <property type="project" value="TreeGrafter"/>
</dbReference>
<keyword evidence="8" id="KW-0496">Mitochondrion</keyword>
<evidence type="ECO:0000256" key="1">
    <source>
        <dbReference type="ARBA" id="ARBA00004572"/>
    </source>
</evidence>